<protein>
    <recommendedName>
        <fullName evidence="2">DUF4440 domain-containing protein</fullName>
    </recommendedName>
</protein>
<gene>
    <name evidence="1" type="ORF">SDC9_188008</name>
</gene>
<name>A0A645HNQ9_9ZZZZ</name>
<dbReference type="SUPFAM" id="SSF54427">
    <property type="entry name" value="NTF2-like"/>
    <property type="match status" value="1"/>
</dbReference>
<sequence>MIGRAGQIELQLGTLEIRREGDDRAWLTFEQRYKTQSYTDSGIKQLQLRRVDGKWLIEQEVFSTAKP</sequence>
<comment type="caution">
    <text evidence="1">The sequence shown here is derived from an EMBL/GenBank/DDBJ whole genome shotgun (WGS) entry which is preliminary data.</text>
</comment>
<dbReference type="InterPro" id="IPR032710">
    <property type="entry name" value="NTF2-like_dom_sf"/>
</dbReference>
<reference evidence="1" key="1">
    <citation type="submission" date="2019-08" db="EMBL/GenBank/DDBJ databases">
        <authorList>
            <person name="Kucharzyk K."/>
            <person name="Murdoch R.W."/>
            <person name="Higgins S."/>
            <person name="Loffler F."/>
        </authorList>
    </citation>
    <scope>NUCLEOTIDE SEQUENCE</scope>
</reference>
<evidence type="ECO:0008006" key="2">
    <source>
        <dbReference type="Google" id="ProtNLM"/>
    </source>
</evidence>
<dbReference type="AlphaFoldDB" id="A0A645HNQ9"/>
<proteinExistence type="predicted"/>
<organism evidence="1">
    <name type="scientific">bioreactor metagenome</name>
    <dbReference type="NCBI Taxonomy" id="1076179"/>
    <lineage>
        <taxon>unclassified sequences</taxon>
        <taxon>metagenomes</taxon>
        <taxon>ecological metagenomes</taxon>
    </lineage>
</organism>
<accession>A0A645HNQ9</accession>
<dbReference type="EMBL" id="VSSQ01096896">
    <property type="protein sequence ID" value="MPN40470.1"/>
    <property type="molecule type" value="Genomic_DNA"/>
</dbReference>
<evidence type="ECO:0000313" key="1">
    <source>
        <dbReference type="EMBL" id="MPN40470.1"/>
    </source>
</evidence>